<keyword evidence="2" id="KW-1185">Reference proteome</keyword>
<proteinExistence type="predicted"/>
<sequence length="200" mass="23174">MSRSNYAVPIYGPHYRFNIKQHQQVALVRLAKTLGHRGKVFYAAPVFHTHDVLYRLTARQELVKNSNFAPIHRLNGHERWLYSKPGASGVGHSEPEKIDEPNFLDQLNDLETMSIEFDNRRNETTLEDLRFVALAIQSSARETSWSSPISREYLRRTEALSAVEHEPYELQAAKLFMQIVTFCQLFGVQWHVVSSEQDNF</sequence>
<evidence type="ECO:0000313" key="1">
    <source>
        <dbReference type="EMBL" id="MTD34121.1"/>
    </source>
</evidence>
<name>A0A844GFR3_9NEIS</name>
<gene>
    <name evidence="1" type="ORF">GKE73_17030</name>
</gene>
<dbReference type="Proteomes" id="UP000446658">
    <property type="component" value="Unassembled WGS sequence"/>
</dbReference>
<accession>A0A844GFR3</accession>
<dbReference type="EMBL" id="WLYX01000001">
    <property type="protein sequence ID" value="MTD34121.1"/>
    <property type="molecule type" value="Genomic_DNA"/>
</dbReference>
<protein>
    <submittedName>
        <fullName evidence="1">Uncharacterized protein</fullName>
    </submittedName>
</protein>
<organism evidence="1 2">
    <name type="scientific">Paludibacterium denitrificans</name>
    <dbReference type="NCBI Taxonomy" id="2675226"/>
    <lineage>
        <taxon>Bacteria</taxon>
        <taxon>Pseudomonadati</taxon>
        <taxon>Pseudomonadota</taxon>
        <taxon>Betaproteobacteria</taxon>
        <taxon>Neisseriales</taxon>
        <taxon>Chromobacteriaceae</taxon>
        <taxon>Paludibacterium</taxon>
    </lineage>
</organism>
<comment type="caution">
    <text evidence="1">The sequence shown here is derived from an EMBL/GenBank/DDBJ whole genome shotgun (WGS) entry which is preliminary data.</text>
</comment>
<reference evidence="1 2" key="1">
    <citation type="submission" date="2019-11" db="EMBL/GenBank/DDBJ databases">
        <title>Draft genome sequence of Paludibacterium sp. dN18-1.</title>
        <authorList>
            <person name="Im W.-T."/>
        </authorList>
    </citation>
    <scope>NUCLEOTIDE SEQUENCE [LARGE SCALE GENOMIC DNA]</scope>
    <source>
        <strain evidence="2">dN 18-1</strain>
    </source>
</reference>
<dbReference type="AlphaFoldDB" id="A0A844GFR3"/>
<evidence type="ECO:0000313" key="2">
    <source>
        <dbReference type="Proteomes" id="UP000446658"/>
    </source>
</evidence>